<dbReference type="Gene3D" id="3.30.420.10">
    <property type="entry name" value="Ribonuclease H-like superfamily/Ribonuclease H"/>
    <property type="match status" value="1"/>
</dbReference>
<name>A0ABM1YHR9_AEDAL</name>
<dbReference type="InterPro" id="IPR000477">
    <property type="entry name" value="RT_dom"/>
</dbReference>
<reference evidence="3" key="2">
    <citation type="submission" date="2025-05" db="UniProtKB">
        <authorList>
            <consortium name="EnsemblMetazoa"/>
        </authorList>
    </citation>
    <scope>IDENTIFICATION</scope>
    <source>
        <strain evidence="3">Foshan</strain>
    </source>
</reference>
<dbReference type="GeneID" id="134290692"/>
<dbReference type="InterPro" id="IPR043502">
    <property type="entry name" value="DNA/RNA_pol_sf"/>
</dbReference>
<reference evidence="4" key="1">
    <citation type="journal article" date="2015" name="Proc. Natl. Acad. Sci. U.S.A.">
        <title>Genome sequence of the Asian Tiger mosquito, Aedes albopictus, reveals insights into its biology, genetics, and evolution.</title>
        <authorList>
            <person name="Chen X.G."/>
            <person name="Jiang X."/>
            <person name="Gu J."/>
            <person name="Xu M."/>
            <person name="Wu Y."/>
            <person name="Deng Y."/>
            <person name="Zhang C."/>
            <person name="Bonizzoni M."/>
            <person name="Dermauw W."/>
            <person name="Vontas J."/>
            <person name="Armbruster P."/>
            <person name="Huang X."/>
            <person name="Yang Y."/>
            <person name="Zhang H."/>
            <person name="He W."/>
            <person name="Peng H."/>
            <person name="Liu Y."/>
            <person name="Wu K."/>
            <person name="Chen J."/>
            <person name="Lirakis M."/>
            <person name="Topalis P."/>
            <person name="Van Leeuwen T."/>
            <person name="Hall A.B."/>
            <person name="Jiang X."/>
            <person name="Thorpe C."/>
            <person name="Mueller R.L."/>
            <person name="Sun C."/>
            <person name="Waterhouse R.M."/>
            <person name="Yan G."/>
            <person name="Tu Z.J."/>
            <person name="Fang X."/>
            <person name="James A.A."/>
        </authorList>
    </citation>
    <scope>NUCLEOTIDE SEQUENCE [LARGE SCALE GENOMIC DNA]</scope>
    <source>
        <strain evidence="4">Foshan</strain>
    </source>
</reference>
<feature type="region of interest" description="Disordered" evidence="1">
    <location>
        <begin position="1"/>
        <end position="71"/>
    </location>
</feature>
<dbReference type="InterPro" id="IPR001584">
    <property type="entry name" value="Integrase_cat-core"/>
</dbReference>
<feature type="compositionally biased region" description="Low complexity" evidence="1">
    <location>
        <begin position="13"/>
        <end position="25"/>
    </location>
</feature>
<feature type="region of interest" description="Disordered" evidence="1">
    <location>
        <begin position="103"/>
        <end position="160"/>
    </location>
</feature>
<dbReference type="PANTHER" id="PTHR47331:SF1">
    <property type="entry name" value="GAG-LIKE PROTEIN"/>
    <property type="match status" value="1"/>
</dbReference>
<dbReference type="InterPro" id="IPR043128">
    <property type="entry name" value="Rev_trsase/Diguanyl_cyclase"/>
</dbReference>
<dbReference type="Pfam" id="PF03564">
    <property type="entry name" value="DUF1759"/>
    <property type="match status" value="1"/>
</dbReference>
<evidence type="ECO:0000313" key="3">
    <source>
        <dbReference type="EnsemblMetazoa" id="AALFPA23_009250.P12719"/>
    </source>
</evidence>
<evidence type="ECO:0000259" key="2">
    <source>
        <dbReference type="PROSITE" id="PS50994"/>
    </source>
</evidence>
<dbReference type="SUPFAM" id="SSF56672">
    <property type="entry name" value="DNA/RNA polymerases"/>
    <property type="match status" value="1"/>
</dbReference>
<dbReference type="Proteomes" id="UP000069940">
    <property type="component" value="Unassembled WGS sequence"/>
</dbReference>
<dbReference type="EnsemblMetazoa" id="AALFPA23_009250.R12719">
    <property type="protein sequence ID" value="AALFPA23_009250.P12719"/>
    <property type="gene ID" value="AALFPA23_009250"/>
</dbReference>
<dbReference type="InterPro" id="IPR012337">
    <property type="entry name" value="RNaseH-like_sf"/>
</dbReference>
<sequence>MPNSANIPGQGVPPEQQQTEGTGQQRESDLNLNFVAHPVVSNKNAAAVNVPSGSTTTRSRKSRSSKTSSRALRASLDLQRLEEEKRLEKEFLARKYEILQAQLEDGEGSSSSGRTRRSSHGSSQRTHDWVQSQIVPTTSTTTEPPVIPVGTQSRTGTIPKDFPPAVAVTTSAMIMDESSVLDMRSLSINLNTVDQVAPKVQCAASSSFAPTRHRLAHLLAKNTDQTTAVNCATDCEGAVGGCTTISTDHRALPTAVNFSISPTRTPEALMEQLSELQQRVDSFQQQLLAKTPCQGQTLDRHPDEPRHFQPTQSSTVNVPKPARKVAYDLPTSDGNNKVTSSVSQTCSNTISAFVPQLNVLSSVDLSLPTRAVEQINKTPPPPTGPCLLPPILPFVPAHMSTPQAHSTPPSVHTVSSPLSPIMSPMVPASAPIIAPVSAANDVARRQLFGPTSQQLAARHVVPRELPAFTGDPVEWPLFLSCYQNTTDICGYSDGENLMRLQRCLKGNALEAVRSHLMHPSSVPLIIDTLKTLYGRPDQIINSLLSKLRATPTPKSEHLESLIGFGLACKNLCSHLQAAGLQDHLSNPLLLQELVSKLPATLKLNWSLFKRQYAIADLTTFGSYMDQIVTAASEVTFLNEADGHRGKQEKLKTKEKMFVHTSEEKAVESVSANRQEDKPKPCAACKKDGHRIKDCHSFRKMQLADRWKLVQERFLCRRCLGSHGKFPCKASNCGENGCEDRHHKLLHPGNPQLSRATDAPKNTSTVTVHRQFQQAVLFRIIPVSLHGNGKTIRTYAFLDDGSSKTLVEAQVAEKLGVTGAIHPLCLQWTSGVERVEDDSQVIKLQISGATNSTRLDLKEVHTVKSLNLPVQSLDFSQLSEQFPHLQGLPVHSYTDAVPTILIGLDNSFVMTTRKSREGARGSPIAAKSRLGWTIYGSTSTEVEQSANQLFHISIRSPEQELHDLVKEFFALESVNATSSAIENDDDKRARQILEATTVRTESGRFQTGLLWKYDHVEFPNSRPMAEKRFRCLERRLASKPDLYDNVKTQISQYQAKGYAHKASPDELASFDPKRTWFLPLNVVTNPRKPNKVRLVWDAAAKVQGQSFNSALLSGPDFLAPLPAVLSSFRQFEVAISADICEMFHQILIRPEDRSAQLFLWRDDPSKQFEVFVMDVATFGSTCSPSAAQYVKNRNAEEFADEFPQAAEAITKHHYVDDFLCSVDTEQEAVELAEQVKLVHSKAGFVIRNWLSNSNHVLTRVGEQQMESAKKVWIDKSAAYERVLGMIWKPEPDVFVFQGVFREEIQALLLGDVVPTKREVLRTVMSIFDPIGLVAIFVVHGKVLVQHIWRSGIGWDERISDVLLEQWQRWIKLLQQLDRIEIPRCYFPGYSSEDYGTAELHIFVDASEEAFAAVAYFRIVEGTTVRCSLVSAKTKVAPLKLLSIPRLELSAAVLGARLSKSVVENHTIPIRRKTFWSDSCTFLSWLRADPRKYRQFVAFRLTEIHDLTQVDEWRWVPSRLNVADEATKWGKGPDITTGSRWFQAPKFLYEHPDSWPQQTMKGNESPEELRPVHLHHDVAQEQLLQFRRFSKWERLVHAVAYVHRFVFNIRCKAKKQPTNCTEWLSRDELQRAETTIFKLIQHETFGDEIVILKRNQQLPAGEQLQLDRTSKIRKLSPFLDEQDVMRMDGRIAGAQQVSFDFKFPVILPKRHGGTTLLVDWYHRQYKHCNAETAVNEMRQRFHVSEMRVAFKQAGKLCQWCKVYKAVPEIPRMAPLPQARTVSHVRPFTYVGVDYFGPMLVKQGRSEVKRWVALFTCLTIRAVHLEVVHNLTTESCKMAVRRFVARRGAPREIFSDRGTNFVGANRDLKMELQQINSNLASTFTNTDTQWRFNPPSTPHMGGSWERMVRSVKGALASLSTGGKPDDETLRTLLVEAESIVNSRPLTYLPIDSEEQEALTPNCFLMLSTSGVNQPAREPIEERATARCNWDLCNQLLDRFWARWIKEYLPTITKRTKWFKDYKPLQVGDLVIVVEDRVRNGWLRGRVVRVFPGRDGRVRNAEVNTASAGVLVRSVAKLAVLEVGGSAEVDFEQYGSGDVPNDEKPAPRCDRVTRSTHRKQ</sequence>
<evidence type="ECO:0000256" key="1">
    <source>
        <dbReference type="SAM" id="MobiDB-lite"/>
    </source>
</evidence>
<feature type="region of interest" description="Disordered" evidence="1">
    <location>
        <begin position="2090"/>
        <end position="2116"/>
    </location>
</feature>
<dbReference type="Pfam" id="PF18701">
    <property type="entry name" value="DUF5641"/>
    <property type="match status" value="1"/>
</dbReference>
<feature type="region of interest" description="Disordered" evidence="1">
    <location>
        <begin position="296"/>
        <end position="316"/>
    </location>
</feature>
<organism evidence="3 4">
    <name type="scientific">Aedes albopictus</name>
    <name type="common">Asian tiger mosquito</name>
    <name type="synonym">Stegomyia albopicta</name>
    <dbReference type="NCBI Taxonomy" id="7160"/>
    <lineage>
        <taxon>Eukaryota</taxon>
        <taxon>Metazoa</taxon>
        <taxon>Ecdysozoa</taxon>
        <taxon>Arthropoda</taxon>
        <taxon>Hexapoda</taxon>
        <taxon>Insecta</taxon>
        <taxon>Pterygota</taxon>
        <taxon>Neoptera</taxon>
        <taxon>Endopterygota</taxon>
        <taxon>Diptera</taxon>
        <taxon>Nematocera</taxon>
        <taxon>Culicoidea</taxon>
        <taxon>Culicidae</taxon>
        <taxon>Culicinae</taxon>
        <taxon>Aedini</taxon>
        <taxon>Aedes</taxon>
        <taxon>Stegomyia</taxon>
    </lineage>
</organism>
<dbReference type="InterPro" id="IPR036397">
    <property type="entry name" value="RNaseH_sf"/>
</dbReference>
<dbReference type="PANTHER" id="PTHR47331">
    <property type="entry name" value="PHD-TYPE DOMAIN-CONTAINING PROTEIN"/>
    <property type="match status" value="1"/>
</dbReference>
<dbReference type="RefSeq" id="XP_062713853.1">
    <property type="nucleotide sequence ID" value="XM_062857869.1"/>
</dbReference>
<feature type="compositionally biased region" description="Low complexity" evidence="1">
    <location>
        <begin position="39"/>
        <end position="57"/>
    </location>
</feature>
<feature type="domain" description="Integrase catalytic" evidence="2">
    <location>
        <begin position="1780"/>
        <end position="1965"/>
    </location>
</feature>
<keyword evidence="4" id="KW-1185">Reference proteome</keyword>
<protein>
    <recommendedName>
        <fullName evidence="2">Integrase catalytic domain-containing protein</fullName>
    </recommendedName>
</protein>
<dbReference type="InterPro" id="IPR040676">
    <property type="entry name" value="DUF5641"/>
</dbReference>
<feature type="compositionally biased region" description="Low complexity" evidence="1">
    <location>
        <begin position="120"/>
        <end position="144"/>
    </location>
</feature>
<dbReference type="Pfam" id="PF05380">
    <property type="entry name" value="Peptidase_A17"/>
    <property type="match status" value="1"/>
</dbReference>
<dbReference type="PROSITE" id="PS50994">
    <property type="entry name" value="INTEGRASE"/>
    <property type="match status" value="1"/>
</dbReference>
<dbReference type="Gene3D" id="3.30.70.270">
    <property type="match status" value="1"/>
</dbReference>
<proteinExistence type="predicted"/>
<accession>A0ABM1YHR9</accession>
<dbReference type="Pfam" id="PF00078">
    <property type="entry name" value="RVT_1"/>
    <property type="match status" value="1"/>
</dbReference>
<evidence type="ECO:0000313" key="4">
    <source>
        <dbReference type="Proteomes" id="UP000069940"/>
    </source>
</evidence>
<feature type="compositionally biased region" description="Basic and acidic residues" evidence="1">
    <location>
        <begin position="298"/>
        <end position="307"/>
    </location>
</feature>
<dbReference type="SUPFAM" id="SSF53098">
    <property type="entry name" value="Ribonuclease H-like"/>
    <property type="match status" value="1"/>
</dbReference>
<dbReference type="Gene3D" id="3.10.10.10">
    <property type="entry name" value="HIV Type 1 Reverse Transcriptase, subunit A, domain 1"/>
    <property type="match status" value="1"/>
</dbReference>
<dbReference type="InterPro" id="IPR005312">
    <property type="entry name" value="DUF1759"/>
</dbReference>
<dbReference type="InterPro" id="IPR008042">
    <property type="entry name" value="Retrotrans_Pao"/>
</dbReference>
<feature type="compositionally biased region" description="Basic and acidic residues" evidence="1">
    <location>
        <begin position="2097"/>
        <end position="2109"/>
    </location>
</feature>